<accession>A0AAD8ZR02</accession>
<sequence length="749" mass="84916">LSNEMQLSIMQRVKSGELSIDDALNQARSDRLRLLEKSFDLEEKQASQYNFSVHKFSLYRWQKRVFQIDFSTKTVCSIEKGIVKRQFLFAMVKNCHDAAGTKLTVSFKCHHDYELEAMSPQDKHKILELIHQIIYRNIHPTDLYEEPTKLPASPLKLHEGQLLLQRGGLASCRWQMFKAHLQAGQLTLLPVGCEVVPGDEDGPASSSQPIIIHLSDGGAKVESHSACDAFSLITNKNKFHFLLPMTGHTCAEEVRAERDAWVEAIGDLCVEWKRKSQREHMYEDLKLFAKRANIGDITKEHDCEAEAGRKQYNHRPALPLRPPILESVLYSVPLLVPLPASSLQLASGPVLETEYASEFRAESVPENTPLSLARSGPVLVPQAESRPSPVLSLSLIPPPPPLAPPLLPKKKEARPPTGRTKAFHWDLIAQDKIAKSVWARGSPREIEIDTMRLYEQFGVSDSGPFSNLESSSHVEILLNPKIAHNFNIFLKSFPVQPKDLKDKLFIVNEREGGLSDEHIASLRRYVPTPDDIEMYKSYKGEVNDLHVVDQYMMELCNIPYLSTQLDLLLTLRELPISIEDLNPLISQKIRMCRNLWDSESFVCVLEYLLAVGNYLNQHAGKDKAKGFRLSSLTKLSQLRGSKKQFTLLHALVEQVMLHKPHLATFYQELAEFETVPGASIKGLTAEVDVVKNELQKVIQYRKEGKWKSPGGLHAKFSKDLKMAIEKYHAELSQLTKRCEEMRKLYTDIL</sequence>
<dbReference type="InterPro" id="IPR042201">
    <property type="entry name" value="FH2_Formin_sf"/>
</dbReference>
<keyword evidence="1" id="KW-0175">Coiled coil</keyword>
<dbReference type="PANTHER" id="PTHR45725">
    <property type="entry name" value="FORMIN HOMOLOGY 2 FAMILY MEMBER"/>
    <property type="match status" value="1"/>
</dbReference>
<gene>
    <name evidence="3" type="ORF">P4O66_020968</name>
</gene>
<feature type="non-terminal residue" evidence="3">
    <location>
        <position position="749"/>
    </location>
</feature>
<keyword evidence="4" id="KW-1185">Reference proteome</keyword>
<reference evidence="3" key="1">
    <citation type="submission" date="2023-03" db="EMBL/GenBank/DDBJ databases">
        <title>Electrophorus voltai genome.</title>
        <authorList>
            <person name="Bian C."/>
        </authorList>
    </citation>
    <scope>NUCLEOTIDE SEQUENCE</scope>
    <source>
        <strain evidence="3">CB-2022</strain>
        <tissue evidence="3">Muscle</tissue>
    </source>
</reference>
<dbReference type="PANTHER" id="PTHR45725:SF10">
    <property type="entry name" value="FH2 DOMAIN-CONTAINING PROTEIN"/>
    <property type="match status" value="1"/>
</dbReference>
<evidence type="ECO:0000313" key="3">
    <source>
        <dbReference type="EMBL" id="KAK1803559.1"/>
    </source>
</evidence>
<evidence type="ECO:0000256" key="1">
    <source>
        <dbReference type="SAM" id="Coils"/>
    </source>
</evidence>
<dbReference type="Gene3D" id="1.20.58.2220">
    <property type="entry name" value="Formin, FH2 domain"/>
    <property type="match status" value="1"/>
</dbReference>
<dbReference type="AlphaFoldDB" id="A0AAD8ZR02"/>
<dbReference type="PROSITE" id="PS51444">
    <property type="entry name" value="FH2"/>
    <property type="match status" value="1"/>
</dbReference>
<dbReference type="SMART" id="SM00498">
    <property type="entry name" value="FH2"/>
    <property type="match status" value="1"/>
</dbReference>
<dbReference type="InterPro" id="IPR015425">
    <property type="entry name" value="FH2_Formin"/>
</dbReference>
<dbReference type="InterPro" id="IPR051425">
    <property type="entry name" value="Formin_Homology"/>
</dbReference>
<protein>
    <recommendedName>
        <fullName evidence="2">FH2 domain-containing protein</fullName>
    </recommendedName>
</protein>
<dbReference type="EMBL" id="JAROKS010000005">
    <property type="protein sequence ID" value="KAK1803559.1"/>
    <property type="molecule type" value="Genomic_DNA"/>
</dbReference>
<dbReference type="Pfam" id="PF02181">
    <property type="entry name" value="FH2"/>
    <property type="match status" value="1"/>
</dbReference>
<dbReference type="Proteomes" id="UP001239994">
    <property type="component" value="Unassembled WGS sequence"/>
</dbReference>
<evidence type="ECO:0000259" key="2">
    <source>
        <dbReference type="PROSITE" id="PS51444"/>
    </source>
</evidence>
<comment type="caution">
    <text evidence="3">The sequence shown here is derived from an EMBL/GenBank/DDBJ whole genome shotgun (WGS) entry which is preliminary data.</text>
</comment>
<feature type="domain" description="FH2" evidence="2">
    <location>
        <begin position="410"/>
        <end position="749"/>
    </location>
</feature>
<dbReference type="SUPFAM" id="SSF101447">
    <property type="entry name" value="Formin homology 2 domain (FH2 domain)"/>
    <property type="match status" value="1"/>
</dbReference>
<organism evidence="3 4">
    <name type="scientific">Electrophorus voltai</name>
    <dbReference type="NCBI Taxonomy" id="2609070"/>
    <lineage>
        <taxon>Eukaryota</taxon>
        <taxon>Metazoa</taxon>
        <taxon>Chordata</taxon>
        <taxon>Craniata</taxon>
        <taxon>Vertebrata</taxon>
        <taxon>Euteleostomi</taxon>
        <taxon>Actinopterygii</taxon>
        <taxon>Neopterygii</taxon>
        <taxon>Teleostei</taxon>
        <taxon>Ostariophysi</taxon>
        <taxon>Gymnotiformes</taxon>
        <taxon>Gymnotoidei</taxon>
        <taxon>Gymnotidae</taxon>
        <taxon>Electrophorus</taxon>
    </lineage>
</organism>
<name>A0AAD8ZR02_9TELE</name>
<evidence type="ECO:0000313" key="4">
    <source>
        <dbReference type="Proteomes" id="UP001239994"/>
    </source>
</evidence>
<feature type="non-terminal residue" evidence="3">
    <location>
        <position position="1"/>
    </location>
</feature>
<feature type="coiled-coil region" evidence="1">
    <location>
        <begin position="717"/>
        <end position="744"/>
    </location>
</feature>
<proteinExistence type="predicted"/>